<gene>
    <name evidence="8" type="ORF">D623_10009910</name>
</gene>
<proteinExistence type="predicted"/>
<dbReference type="InterPro" id="IPR035983">
    <property type="entry name" value="Hect_E3_ubiquitin_ligase"/>
</dbReference>
<feature type="domain" description="HECT" evidence="7">
    <location>
        <begin position="77"/>
        <end position="483"/>
    </location>
</feature>
<dbReference type="InterPro" id="IPR000569">
    <property type="entry name" value="HECT_dom"/>
</dbReference>
<organism evidence="8 9">
    <name type="scientific">Myotis brandtii</name>
    <name type="common">Brandt's bat</name>
    <dbReference type="NCBI Taxonomy" id="109478"/>
    <lineage>
        <taxon>Eukaryota</taxon>
        <taxon>Metazoa</taxon>
        <taxon>Chordata</taxon>
        <taxon>Craniata</taxon>
        <taxon>Vertebrata</taxon>
        <taxon>Euteleostomi</taxon>
        <taxon>Mammalia</taxon>
        <taxon>Eutheria</taxon>
        <taxon>Laurasiatheria</taxon>
        <taxon>Chiroptera</taxon>
        <taxon>Yangochiroptera</taxon>
        <taxon>Vespertilionidae</taxon>
        <taxon>Myotis</taxon>
    </lineage>
</organism>
<evidence type="ECO:0000313" key="9">
    <source>
        <dbReference type="Proteomes" id="UP000052978"/>
    </source>
</evidence>
<dbReference type="InterPro" id="IPR050409">
    <property type="entry name" value="E3_ubiq-protein_ligase"/>
</dbReference>
<dbReference type="FunFam" id="3.90.1750.10:FF:000079">
    <property type="entry name" value="E3 ubiquitin-protein ligase"/>
    <property type="match status" value="1"/>
</dbReference>
<dbReference type="PANTHER" id="PTHR11254">
    <property type="entry name" value="HECT DOMAIN UBIQUITIN-PROTEIN LIGASE"/>
    <property type="match status" value="1"/>
</dbReference>
<dbReference type="EC" id="2.3.2.26" evidence="3"/>
<dbReference type="AlphaFoldDB" id="S7MFA7"/>
<keyword evidence="5 6" id="KW-0833">Ubl conjugation pathway</keyword>
<evidence type="ECO:0000256" key="1">
    <source>
        <dbReference type="ARBA" id="ARBA00000885"/>
    </source>
</evidence>
<dbReference type="PANTHER" id="PTHR11254:SF127">
    <property type="entry name" value="E3 UBIQUITIN-PROTEIN LIGASE HECW2"/>
    <property type="match status" value="1"/>
</dbReference>
<evidence type="ECO:0000256" key="4">
    <source>
        <dbReference type="ARBA" id="ARBA00022679"/>
    </source>
</evidence>
<dbReference type="GO" id="GO:0005737">
    <property type="term" value="C:cytoplasm"/>
    <property type="evidence" value="ECO:0007669"/>
    <property type="project" value="UniProtKB-ARBA"/>
</dbReference>
<dbReference type="EMBL" id="KE161128">
    <property type="protein sequence ID" value="EPQ01955.1"/>
    <property type="molecule type" value="Genomic_DNA"/>
</dbReference>
<name>S7MFA7_MYOBR</name>
<dbReference type="PROSITE" id="PS50237">
    <property type="entry name" value="HECT"/>
    <property type="match status" value="1"/>
</dbReference>
<keyword evidence="9" id="KW-1185">Reference proteome</keyword>
<dbReference type="Proteomes" id="UP000052978">
    <property type="component" value="Unassembled WGS sequence"/>
</dbReference>
<comment type="pathway">
    <text evidence="2">Protein modification; protein ubiquitination.</text>
</comment>
<evidence type="ECO:0000259" key="7">
    <source>
        <dbReference type="PROSITE" id="PS50237"/>
    </source>
</evidence>
<dbReference type="GO" id="GO:0016567">
    <property type="term" value="P:protein ubiquitination"/>
    <property type="evidence" value="ECO:0007669"/>
    <property type="project" value="TreeGrafter"/>
</dbReference>
<dbReference type="SMART" id="SM00119">
    <property type="entry name" value="HECTc"/>
    <property type="match status" value="1"/>
</dbReference>
<evidence type="ECO:0000256" key="5">
    <source>
        <dbReference type="ARBA" id="ARBA00022786"/>
    </source>
</evidence>
<evidence type="ECO:0000256" key="2">
    <source>
        <dbReference type="ARBA" id="ARBA00004906"/>
    </source>
</evidence>
<dbReference type="Gene3D" id="3.90.1750.10">
    <property type="entry name" value="Hect, E3 ligase catalytic domains"/>
    <property type="match status" value="2"/>
</dbReference>
<evidence type="ECO:0000256" key="3">
    <source>
        <dbReference type="ARBA" id="ARBA00012485"/>
    </source>
</evidence>
<dbReference type="GO" id="GO:0006511">
    <property type="term" value="P:ubiquitin-dependent protein catabolic process"/>
    <property type="evidence" value="ECO:0007669"/>
    <property type="project" value="TreeGrafter"/>
</dbReference>
<dbReference type="Gene3D" id="3.30.2410.10">
    <property type="entry name" value="Hect, E3 ligase catalytic domain"/>
    <property type="match status" value="1"/>
</dbReference>
<evidence type="ECO:0000313" key="8">
    <source>
        <dbReference type="EMBL" id="EPQ01955.1"/>
    </source>
</evidence>
<accession>S7MFA7</accession>
<dbReference type="SUPFAM" id="SSF56204">
    <property type="entry name" value="Hect, E3 ligase catalytic domain"/>
    <property type="match status" value="3"/>
</dbReference>
<dbReference type="GO" id="GO:0048814">
    <property type="term" value="P:regulation of dendrite morphogenesis"/>
    <property type="evidence" value="ECO:0007669"/>
    <property type="project" value="TreeGrafter"/>
</dbReference>
<dbReference type="Gene3D" id="3.30.2160.10">
    <property type="entry name" value="Hect, E3 ligase catalytic domain"/>
    <property type="match status" value="1"/>
</dbReference>
<keyword evidence="4" id="KW-0808">Transferase</keyword>
<protein>
    <recommendedName>
        <fullName evidence="3">HECT-type E3 ubiquitin transferase</fullName>
        <ecNumber evidence="3">2.3.2.26</ecNumber>
    </recommendedName>
</protein>
<dbReference type="CDD" id="cd00078">
    <property type="entry name" value="HECTc"/>
    <property type="match status" value="1"/>
</dbReference>
<dbReference type="GO" id="GO:0061630">
    <property type="term" value="F:ubiquitin protein ligase activity"/>
    <property type="evidence" value="ECO:0007669"/>
    <property type="project" value="UniProtKB-EC"/>
</dbReference>
<comment type="catalytic activity">
    <reaction evidence="1">
        <text>S-ubiquitinyl-[E2 ubiquitin-conjugating enzyme]-L-cysteine + [acceptor protein]-L-lysine = [E2 ubiquitin-conjugating enzyme]-L-cysteine + N(6)-ubiquitinyl-[acceptor protein]-L-lysine.</text>
        <dbReference type="EC" id="2.3.2.26"/>
    </reaction>
</comment>
<feature type="active site" description="Glycyl thioester intermediate" evidence="6">
    <location>
        <position position="451"/>
    </location>
</feature>
<dbReference type="Pfam" id="PF00632">
    <property type="entry name" value="HECT"/>
    <property type="match status" value="1"/>
</dbReference>
<sequence>MAMRESLVGIARLLEAGTQRANARAPAPYKRDFEAKLRNFYRKLETKGYGQGPGKLKLIIRRDHLLEDAFNQIMAYSRKDLQRNKLYVTFVGEEGLDYSGPSREFFFLVSRELFNPYYGLFEYSANDTYTVQISPMSAFVDNHHEWLDYSGPSREFFFLVSRELFNPYYGLFEYSANDTYTVQISPMSAFVDNHHEWFRFSGRILGLALIHQYLLDAFFTRPFYKALLRILCDLSDLEYLDEEFHQSLQWMKDNDIHDILDLTFTVNEEVFGQITERELKPGGANIPVTEKNKKEYIERMVKWRIERGVVQQTESLVRGFYEVVDARLVSVFDARELELVIAGTAEIDLSDWRNNTEYRGVQDDDMCLGVLCQCVVVAYDRKAKVTQAFVIGSLGYHDNHIVIRWFWAAVERFNNEQRLRLLQDHPQVKKLPAYKKLEAQCMKFVHRAHTCFNRLDLPPYPSFSMLYEKLLTAVEETSTFGLE</sequence>
<reference evidence="8 9" key="1">
    <citation type="journal article" date="2013" name="Nat. Commun.">
        <title>Genome analysis reveals insights into physiology and longevity of the Brandt's bat Myotis brandtii.</title>
        <authorList>
            <person name="Seim I."/>
            <person name="Fang X."/>
            <person name="Xiong Z."/>
            <person name="Lobanov A.V."/>
            <person name="Huang Z."/>
            <person name="Ma S."/>
            <person name="Feng Y."/>
            <person name="Turanov A.A."/>
            <person name="Zhu Y."/>
            <person name="Lenz T.L."/>
            <person name="Gerashchenko M.V."/>
            <person name="Fan D."/>
            <person name="Hee Yim S."/>
            <person name="Yao X."/>
            <person name="Jordan D."/>
            <person name="Xiong Y."/>
            <person name="Ma Y."/>
            <person name="Lyapunov A.N."/>
            <person name="Chen G."/>
            <person name="Kulakova O.I."/>
            <person name="Sun Y."/>
            <person name="Lee S.G."/>
            <person name="Bronson R.T."/>
            <person name="Moskalev A.A."/>
            <person name="Sunyaev S.R."/>
            <person name="Zhang G."/>
            <person name="Krogh A."/>
            <person name="Wang J."/>
            <person name="Gladyshev V.N."/>
        </authorList>
    </citation>
    <scope>NUCLEOTIDE SEQUENCE [LARGE SCALE GENOMIC DNA]</scope>
</reference>
<dbReference type="FunFam" id="3.90.1750.10:FF:000036">
    <property type="entry name" value="E3 ubiquitin-protein ligase HECW2"/>
    <property type="match status" value="1"/>
</dbReference>
<evidence type="ECO:0000256" key="6">
    <source>
        <dbReference type="PROSITE-ProRule" id="PRU00104"/>
    </source>
</evidence>
<dbReference type="FunFam" id="3.30.2160.10:FF:000005">
    <property type="entry name" value="E3 ubiquitin-protein ligase HECW2 isoform X1"/>
    <property type="match status" value="1"/>
</dbReference>